<dbReference type="AlphaFoldDB" id="A0A811N920"/>
<evidence type="ECO:0000313" key="4">
    <source>
        <dbReference type="Proteomes" id="UP000604825"/>
    </source>
</evidence>
<sequence>MWMGDIDAKLHAKTEDLHSYRLKPFQSVNSGATQTIIVYYVQDLLKTSKDQGNTAPKLTYRSTCNQEESVLHSLECRNLYGLRDVDRRLNHMQPTALVRSQVSPHATPCCRSERGEGRRRRMTVTAYQAAFCLICKVCDMEDQELDLLYVKKRDQLKEVVASMIKPKIVQGRTLNGTEFVSFLGQVYNERMGRAGLPVSVDKLQQFHDLAKDEARRLFNKQHFGKHHAAQSIFKLDEEIKKVYRNFGQANEYQSSKLCKARFSECEDKMEHLQVLKLPSMAKFDAGFLLCNQSFEMDCVGPAKESYQRRMSKMLARSRALFIKEYNNKLFNWLVIFSLVMVVIGRFLIKFFLLEVAAWVLLAFLETYTRLFWS</sequence>
<keyword evidence="1" id="KW-1133">Transmembrane helix</keyword>
<dbReference type="InterPro" id="IPR003191">
    <property type="entry name" value="Guanylate-bd/ATL_C"/>
</dbReference>
<dbReference type="EMBL" id="CAJGYO010000003">
    <property type="protein sequence ID" value="CAD6220882.1"/>
    <property type="molecule type" value="Genomic_DNA"/>
</dbReference>
<comment type="caution">
    <text evidence="3">The sequence shown here is derived from an EMBL/GenBank/DDBJ whole genome shotgun (WGS) entry which is preliminary data.</text>
</comment>
<dbReference type="InterPro" id="IPR036543">
    <property type="entry name" value="Guanylate-bd_C_sf"/>
</dbReference>
<evidence type="ECO:0000256" key="1">
    <source>
        <dbReference type="SAM" id="Phobius"/>
    </source>
</evidence>
<feature type="domain" description="Guanylate-binding protein/Atlastin C-terminal" evidence="2">
    <location>
        <begin position="186"/>
        <end position="270"/>
    </location>
</feature>
<keyword evidence="1" id="KW-0812">Transmembrane</keyword>
<reference evidence="3" key="1">
    <citation type="submission" date="2020-10" db="EMBL/GenBank/DDBJ databases">
        <authorList>
            <person name="Han B."/>
            <person name="Lu T."/>
            <person name="Zhao Q."/>
            <person name="Huang X."/>
            <person name="Zhao Y."/>
        </authorList>
    </citation>
    <scope>NUCLEOTIDE SEQUENCE</scope>
</reference>
<keyword evidence="4" id="KW-1185">Reference proteome</keyword>
<evidence type="ECO:0000313" key="3">
    <source>
        <dbReference type="EMBL" id="CAD6220882.1"/>
    </source>
</evidence>
<dbReference type="GO" id="GO:0003924">
    <property type="term" value="F:GTPase activity"/>
    <property type="evidence" value="ECO:0007669"/>
    <property type="project" value="InterPro"/>
</dbReference>
<dbReference type="Proteomes" id="UP000604825">
    <property type="component" value="Unassembled WGS sequence"/>
</dbReference>
<keyword evidence="1" id="KW-0472">Membrane</keyword>
<feature type="transmembrane region" description="Helical" evidence="1">
    <location>
        <begin position="355"/>
        <end position="372"/>
    </location>
</feature>
<proteinExistence type="predicted"/>
<dbReference type="Pfam" id="PF02841">
    <property type="entry name" value="GBP_C"/>
    <property type="match status" value="1"/>
</dbReference>
<dbReference type="SUPFAM" id="SSF48340">
    <property type="entry name" value="Interferon-induced guanylate-binding protein 1 (GBP1), C-terminal domain"/>
    <property type="match status" value="1"/>
</dbReference>
<dbReference type="GO" id="GO:0005525">
    <property type="term" value="F:GTP binding"/>
    <property type="evidence" value="ECO:0007669"/>
    <property type="project" value="InterPro"/>
</dbReference>
<accession>A0A811N920</accession>
<name>A0A811N920_9POAL</name>
<evidence type="ECO:0000259" key="2">
    <source>
        <dbReference type="Pfam" id="PF02841"/>
    </source>
</evidence>
<organism evidence="3 4">
    <name type="scientific">Miscanthus lutarioriparius</name>
    <dbReference type="NCBI Taxonomy" id="422564"/>
    <lineage>
        <taxon>Eukaryota</taxon>
        <taxon>Viridiplantae</taxon>
        <taxon>Streptophyta</taxon>
        <taxon>Embryophyta</taxon>
        <taxon>Tracheophyta</taxon>
        <taxon>Spermatophyta</taxon>
        <taxon>Magnoliopsida</taxon>
        <taxon>Liliopsida</taxon>
        <taxon>Poales</taxon>
        <taxon>Poaceae</taxon>
        <taxon>PACMAD clade</taxon>
        <taxon>Panicoideae</taxon>
        <taxon>Andropogonodae</taxon>
        <taxon>Andropogoneae</taxon>
        <taxon>Saccharinae</taxon>
        <taxon>Miscanthus</taxon>
    </lineage>
</organism>
<gene>
    <name evidence="3" type="ORF">NCGR_LOCUS14300</name>
</gene>
<feature type="transmembrane region" description="Helical" evidence="1">
    <location>
        <begin position="329"/>
        <end position="348"/>
    </location>
</feature>
<dbReference type="Gene3D" id="1.20.1000.10">
    <property type="entry name" value="Guanylate-binding protein, C-terminal domain"/>
    <property type="match status" value="1"/>
</dbReference>
<dbReference type="OrthoDB" id="7788754at2759"/>
<protein>
    <recommendedName>
        <fullName evidence="2">Guanylate-binding protein/Atlastin C-terminal domain-containing protein</fullName>
    </recommendedName>
</protein>